<protein>
    <submittedName>
        <fullName evidence="1">Uncharacterized protein</fullName>
    </submittedName>
</protein>
<dbReference type="AlphaFoldDB" id="A0A0E9PUN9"/>
<sequence>MKLNFRFFSHMTACFTGTDTYLALMLRDNSNKLQM</sequence>
<organism evidence="1">
    <name type="scientific">Anguilla anguilla</name>
    <name type="common">European freshwater eel</name>
    <name type="synonym">Muraena anguilla</name>
    <dbReference type="NCBI Taxonomy" id="7936"/>
    <lineage>
        <taxon>Eukaryota</taxon>
        <taxon>Metazoa</taxon>
        <taxon>Chordata</taxon>
        <taxon>Craniata</taxon>
        <taxon>Vertebrata</taxon>
        <taxon>Euteleostomi</taxon>
        <taxon>Actinopterygii</taxon>
        <taxon>Neopterygii</taxon>
        <taxon>Teleostei</taxon>
        <taxon>Anguilliformes</taxon>
        <taxon>Anguillidae</taxon>
        <taxon>Anguilla</taxon>
    </lineage>
</organism>
<dbReference type="EMBL" id="GBXM01100989">
    <property type="protein sequence ID" value="JAH07588.1"/>
    <property type="molecule type" value="Transcribed_RNA"/>
</dbReference>
<proteinExistence type="predicted"/>
<accession>A0A0E9PUN9</accession>
<name>A0A0E9PUN9_ANGAN</name>
<evidence type="ECO:0000313" key="1">
    <source>
        <dbReference type="EMBL" id="JAH07588.1"/>
    </source>
</evidence>
<reference evidence="1" key="1">
    <citation type="submission" date="2014-11" db="EMBL/GenBank/DDBJ databases">
        <authorList>
            <person name="Amaro Gonzalez C."/>
        </authorList>
    </citation>
    <scope>NUCLEOTIDE SEQUENCE</scope>
</reference>
<reference evidence="1" key="2">
    <citation type="journal article" date="2015" name="Fish Shellfish Immunol.">
        <title>Early steps in the European eel (Anguilla anguilla)-Vibrio vulnificus interaction in the gills: Role of the RtxA13 toxin.</title>
        <authorList>
            <person name="Callol A."/>
            <person name="Pajuelo D."/>
            <person name="Ebbesson L."/>
            <person name="Teles M."/>
            <person name="MacKenzie S."/>
            <person name="Amaro C."/>
        </authorList>
    </citation>
    <scope>NUCLEOTIDE SEQUENCE</scope>
</reference>